<dbReference type="Gene3D" id="1.20.120.330">
    <property type="entry name" value="Nucleotidyltransferases domain 2"/>
    <property type="match status" value="2"/>
</dbReference>
<dbReference type="InterPro" id="IPR043519">
    <property type="entry name" value="NT_sf"/>
</dbReference>
<keyword evidence="3" id="KW-0547">Nucleotide-binding</keyword>
<keyword evidence="1 9" id="KW-0808">Transferase</keyword>
<dbReference type="GO" id="GO:0016874">
    <property type="term" value="F:ligase activity"/>
    <property type="evidence" value="ECO:0007669"/>
    <property type="project" value="UniProtKB-KW"/>
</dbReference>
<dbReference type="InterPro" id="IPR023057">
    <property type="entry name" value="GlnE"/>
</dbReference>
<dbReference type="PANTHER" id="PTHR30621:SF0">
    <property type="entry name" value="BIFUNCTIONAL GLUTAMINE SYNTHETASE ADENYLYLTRANSFERASE_ADENYLYL-REMOVING ENZYME"/>
    <property type="match status" value="1"/>
</dbReference>
<dbReference type="Gene3D" id="1.20.120.1510">
    <property type="match status" value="1"/>
</dbReference>
<feature type="region of interest" description="Disordered" evidence="7">
    <location>
        <begin position="594"/>
        <end position="613"/>
    </location>
</feature>
<dbReference type="PANTHER" id="PTHR30621">
    <property type="entry name" value="GLUTAMINE SYNTHETASE ADENYLYLTRANSFERASE"/>
    <property type="match status" value="1"/>
</dbReference>
<dbReference type="InterPro" id="IPR005190">
    <property type="entry name" value="GlnE_rpt_dom"/>
</dbReference>
<dbReference type="SUPFAM" id="SSF55021">
    <property type="entry name" value="ACT-like"/>
    <property type="match status" value="1"/>
</dbReference>
<dbReference type="CDD" id="cd05401">
    <property type="entry name" value="NT_GlnE_GlnD_like"/>
    <property type="match status" value="2"/>
</dbReference>
<dbReference type="GO" id="GO:0000820">
    <property type="term" value="P:regulation of glutamine family amino acid metabolic process"/>
    <property type="evidence" value="ECO:0007669"/>
    <property type="project" value="TreeGrafter"/>
</dbReference>
<dbReference type="Pfam" id="PF03710">
    <property type="entry name" value="GlnE"/>
    <property type="match status" value="2"/>
</dbReference>
<dbReference type="GO" id="GO:0008882">
    <property type="term" value="F:[glutamate-ammonia-ligase] adenylyltransferase activity"/>
    <property type="evidence" value="ECO:0007669"/>
    <property type="project" value="UniProtKB-EC"/>
</dbReference>
<organism evidence="9 10">
    <name type="scientific">Gimesia panareensis</name>
    <dbReference type="NCBI Taxonomy" id="2527978"/>
    <lineage>
        <taxon>Bacteria</taxon>
        <taxon>Pseudomonadati</taxon>
        <taxon>Planctomycetota</taxon>
        <taxon>Planctomycetia</taxon>
        <taxon>Planctomycetales</taxon>
        <taxon>Planctomycetaceae</taxon>
        <taxon>Gimesia</taxon>
    </lineage>
</organism>
<dbReference type="AlphaFoldDB" id="A0A517QBT2"/>
<dbReference type="RefSeq" id="WP_232093087.1">
    <property type="nucleotide sequence ID" value="NZ_CP037421.1"/>
</dbReference>
<evidence type="ECO:0000313" key="10">
    <source>
        <dbReference type="Proteomes" id="UP000315647"/>
    </source>
</evidence>
<keyword evidence="10" id="KW-1185">Reference proteome</keyword>
<evidence type="ECO:0000256" key="7">
    <source>
        <dbReference type="SAM" id="MobiDB-lite"/>
    </source>
</evidence>
<dbReference type="SUPFAM" id="SSF81301">
    <property type="entry name" value="Nucleotidyltransferase"/>
    <property type="match status" value="2"/>
</dbReference>
<keyword evidence="9" id="KW-0436">Ligase</keyword>
<feature type="domain" description="ACT" evidence="8">
    <location>
        <begin position="698"/>
        <end position="777"/>
    </location>
</feature>
<dbReference type="GO" id="GO:0005829">
    <property type="term" value="C:cytosol"/>
    <property type="evidence" value="ECO:0007669"/>
    <property type="project" value="TreeGrafter"/>
</dbReference>
<evidence type="ECO:0000256" key="3">
    <source>
        <dbReference type="ARBA" id="ARBA00022741"/>
    </source>
</evidence>
<name>A0A517QBT2_9PLAN</name>
<evidence type="ECO:0000256" key="6">
    <source>
        <dbReference type="ARBA" id="ARBA00023268"/>
    </source>
</evidence>
<evidence type="ECO:0000256" key="2">
    <source>
        <dbReference type="ARBA" id="ARBA00022695"/>
    </source>
</evidence>
<dbReference type="InterPro" id="IPR013546">
    <property type="entry name" value="PII_UdlTrfase/GS_AdlTrfase"/>
</dbReference>
<protein>
    <submittedName>
        <fullName evidence="9">Glutamate-ammonia-ligase adenylyltransferase</fullName>
        <ecNumber evidence="9">2.7.7.42</ecNumber>
    </submittedName>
</protein>
<dbReference type="PROSITE" id="PS51671">
    <property type="entry name" value="ACT"/>
    <property type="match status" value="1"/>
</dbReference>
<feature type="compositionally biased region" description="Low complexity" evidence="7">
    <location>
        <begin position="597"/>
        <end position="607"/>
    </location>
</feature>
<reference evidence="9 10" key="1">
    <citation type="submission" date="2019-03" db="EMBL/GenBank/DDBJ databases">
        <title>Deep-cultivation of Planctomycetes and their phenomic and genomic characterization uncovers novel biology.</title>
        <authorList>
            <person name="Wiegand S."/>
            <person name="Jogler M."/>
            <person name="Boedeker C."/>
            <person name="Pinto D."/>
            <person name="Vollmers J."/>
            <person name="Rivas-Marin E."/>
            <person name="Kohn T."/>
            <person name="Peeters S.H."/>
            <person name="Heuer A."/>
            <person name="Rast P."/>
            <person name="Oberbeckmann S."/>
            <person name="Bunk B."/>
            <person name="Jeske O."/>
            <person name="Meyerdierks A."/>
            <person name="Storesund J.E."/>
            <person name="Kallscheuer N."/>
            <person name="Luecker S."/>
            <person name="Lage O.M."/>
            <person name="Pohl T."/>
            <person name="Merkel B.J."/>
            <person name="Hornburger P."/>
            <person name="Mueller R.-W."/>
            <person name="Bruemmer F."/>
            <person name="Labrenz M."/>
            <person name="Spormann A.M."/>
            <person name="Op den Camp H."/>
            <person name="Overmann J."/>
            <person name="Amann R."/>
            <person name="Jetten M.S.M."/>
            <person name="Mascher T."/>
            <person name="Medema M.H."/>
            <person name="Devos D.P."/>
            <person name="Kaster A.-K."/>
            <person name="Ovreas L."/>
            <person name="Rohde M."/>
            <person name="Galperin M.Y."/>
            <person name="Jogler C."/>
        </authorList>
    </citation>
    <scope>NUCLEOTIDE SEQUENCE [LARGE SCALE GENOMIC DNA]</scope>
    <source>
        <strain evidence="9 10">Enr10</strain>
    </source>
</reference>
<dbReference type="GO" id="GO:0005524">
    <property type="term" value="F:ATP binding"/>
    <property type="evidence" value="ECO:0007669"/>
    <property type="project" value="UniProtKB-KW"/>
</dbReference>
<dbReference type="Pfam" id="PF08335">
    <property type="entry name" value="GlnD_UR_UTase"/>
    <property type="match status" value="2"/>
</dbReference>
<dbReference type="Gene3D" id="3.30.460.10">
    <property type="entry name" value="Beta Polymerase, domain 2"/>
    <property type="match status" value="2"/>
</dbReference>
<proteinExistence type="predicted"/>
<evidence type="ECO:0000256" key="5">
    <source>
        <dbReference type="ARBA" id="ARBA00022842"/>
    </source>
</evidence>
<dbReference type="EMBL" id="CP037421">
    <property type="protein sequence ID" value="QDT29086.1"/>
    <property type="molecule type" value="Genomic_DNA"/>
</dbReference>
<keyword evidence="6" id="KW-0511">Multifunctional enzyme</keyword>
<accession>A0A517QBT2</accession>
<evidence type="ECO:0000259" key="8">
    <source>
        <dbReference type="PROSITE" id="PS51671"/>
    </source>
</evidence>
<evidence type="ECO:0000256" key="4">
    <source>
        <dbReference type="ARBA" id="ARBA00022840"/>
    </source>
</evidence>
<dbReference type="SUPFAM" id="SSF81593">
    <property type="entry name" value="Nucleotidyltransferase substrate binding subunit/domain"/>
    <property type="match status" value="2"/>
</dbReference>
<keyword evidence="2 9" id="KW-0548">Nucleotidyltransferase</keyword>
<keyword evidence="5" id="KW-0460">Magnesium</keyword>
<gene>
    <name evidence="9" type="primary">glnE</name>
    <name evidence="9" type="ORF">Enr10x_44350</name>
</gene>
<dbReference type="EC" id="2.7.7.42" evidence="9"/>
<evidence type="ECO:0000256" key="1">
    <source>
        <dbReference type="ARBA" id="ARBA00022679"/>
    </source>
</evidence>
<evidence type="ECO:0000313" key="9">
    <source>
        <dbReference type="EMBL" id="QDT29086.1"/>
    </source>
</evidence>
<dbReference type="InterPro" id="IPR002912">
    <property type="entry name" value="ACT_dom"/>
</dbReference>
<dbReference type="Proteomes" id="UP000315647">
    <property type="component" value="Chromosome"/>
</dbReference>
<keyword evidence="4" id="KW-0067">ATP-binding</keyword>
<dbReference type="InterPro" id="IPR045865">
    <property type="entry name" value="ACT-like_dom_sf"/>
</dbReference>
<sequence length="1233" mass="140155">MNSPVFYDNPEILLDQKYSVTDPEVKQILTGIGFTDQERALIRMRDMCTTSRIREELTMILPTLLQALTDAATPDGSLINFERFMNSVSEPEKMLDFLTQNPRAVEILVRLFVGSQFLTEILLKNPDYLERLTRYNRIAEFKSQQQFFSEAMAIMRQETGSITEKFDAVRRFQRWELLRIGACDTFGLMDLKNITVQLSLLADGLVQSCLTVLSEEMELPVDDFAVLAFGKLGGEELNYSSDIDLVFIAGEDSTKYWQLGQKLIKSLMESTAEGFLYRVDMRLRPWGRSGALVTTVDAYVDYFAKHGRLWEKQAMLKARVIAGNQKLGIEFFRRIEPQIFNCAPEEVRKNVLDMKQRIEQTLKKKGKEWGEVKSGKGSIRDVEFTTQYLQMANGAKYPSIRSINTLDGLVRLVDHGLIQADEYRHLTSGYVFFRKIEHALQLMHYNQEHHMPTDERELAYLARRLDFQDGKQLVQYYEQHRKAVRSIYKKYIYDPAENKTGERAAQSEQDSNPIGMMAASYTKVFNEAETEQHSQMARKLSETNIVELETEKRPHNQLRLTMVGFDQTGDLSLICGLLFVYGFDIQKGHLFTNQKVKPAASSSSRSSKPSEKTKNTRKFVIVLDVMASGPAVEPNVWTDYRNDLSELLHKVESGNTQEAVGELAKRVAAGLHDLAQASQVLYPVEIEVDNETDNRHTILRIQSEDTIGFLYELTNALSMSGIDIARMVIDSEGTKVSDVLYVTDDKGEKISAEAQQQGLRAAIVLIKHFTHLLPRSPNPESALLHFREFLEHLFKQPNWVEEISSLERTSVLSALARLLGVSDFLWEDFLRLQHSNLFPVVANVEELKNRIPLEELKAEIAEELAEATTPEEQQEQLNAFKDRAMLRTDMRHILGHISEFGQFSDELTDVAEVVVEGAYDVCNQQLQERYGDPQLESGGPCHLSICALGKCGGRELGFASDIELMFIYEGTGQTTGPEVITNNEYYLKLVEKFTKMIKTRSEGIFQIDLRLRPYGQAGSLAVSAEAFQSYFSHEGAAWPYERQALVKLRPISGDEEFGNQIVRMRDEIIYSGKPFDVAAMLAMREKQIQQLVKGGTINAKLGDGGLVDCEYLIQGMQITYGHRNPGLRTTNTLEGIDSLKKLGLISPDDFHKLRNAYIFLRRLIDALRMVRGNAKDLTVPPQDQEEFEFLARRLGYGSHTEKLQEEISSTMDCVRDFSRLLAPIKALTIRTNG</sequence>